<dbReference type="InterPro" id="IPR052979">
    <property type="entry name" value="Adenylate-forming_domain"/>
</dbReference>
<proteinExistence type="predicted"/>
<protein>
    <recommendedName>
        <fullName evidence="3">Nucleolar 27S pre-rRNA processing Urb2/Npa2 C-terminal domain-containing protein</fullName>
    </recommendedName>
</protein>
<feature type="transmembrane region" description="Helical" evidence="2">
    <location>
        <begin position="1498"/>
        <end position="1520"/>
    </location>
</feature>
<organism evidence="4 5">
    <name type="scientific">Mycena chlorophos</name>
    <name type="common">Agaric fungus</name>
    <name type="synonym">Agaricus chlorophos</name>
    <dbReference type="NCBI Taxonomy" id="658473"/>
    <lineage>
        <taxon>Eukaryota</taxon>
        <taxon>Fungi</taxon>
        <taxon>Dikarya</taxon>
        <taxon>Basidiomycota</taxon>
        <taxon>Agaricomycotina</taxon>
        <taxon>Agaricomycetes</taxon>
        <taxon>Agaricomycetidae</taxon>
        <taxon>Agaricales</taxon>
        <taxon>Marasmiineae</taxon>
        <taxon>Mycenaceae</taxon>
        <taxon>Mycena</taxon>
    </lineage>
</organism>
<dbReference type="Proteomes" id="UP000815677">
    <property type="component" value="Unassembled WGS sequence"/>
</dbReference>
<evidence type="ECO:0000313" key="5">
    <source>
        <dbReference type="Proteomes" id="UP000815677"/>
    </source>
</evidence>
<dbReference type="InterPro" id="IPR018849">
    <property type="entry name" value="Urb2/Npa2_C"/>
</dbReference>
<feature type="domain" description="Nucleolar 27S pre-rRNA processing Urb2/Npa2 C-terminal" evidence="3">
    <location>
        <begin position="923"/>
        <end position="1148"/>
    </location>
</feature>
<feature type="transmembrane region" description="Helical" evidence="2">
    <location>
        <begin position="1385"/>
        <end position="1405"/>
    </location>
</feature>
<feature type="transmembrane region" description="Helical" evidence="2">
    <location>
        <begin position="1574"/>
        <end position="1591"/>
    </location>
</feature>
<evidence type="ECO:0000313" key="4">
    <source>
        <dbReference type="EMBL" id="GAT61230.1"/>
    </source>
</evidence>
<keyword evidence="2" id="KW-0472">Membrane</keyword>
<dbReference type="PANTHER" id="PTHR33927">
    <property type="entry name" value="TRANSMEMBRANE PROTEIN"/>
    <property type="match status" value="1"/>
</dbReference>
<feature type="transmembrane region" description="Helical" evidence="2">
    <location>
        <begin position="1535"/>
        <end position="1554"/>
    </location>
</feature>
<dbReference type="EMBL" id="DF850018">
    <property type="protein sequence ID" value="GAT61230.1"/>
    <property type="molecule type" value="Genomic_DNA"/>
</dbReference>
<feature type="transmembrane region" description="Helical" evidence="2">
    <location>
        <begin position="1467"/>
        <end position="1486"/>
    </location>
</feature>
<feature type="transmembrane region" description="Helical" evidence="2">
    <location>
        <begin position="1437"/>
        <end position="1455"/>
    </location>
</feature>
<accession>A0ABQ0MD11</accession>
<keyword evidence="5" id="KW-1185">Reference proteome</keyword>
<reference evidence="4" key="1">
    <citation type="submission" date="2014-09" db="EMBL/GenBank/DDBJ databases">
        <title>Genome sequence of the luminous mushroom Mycena chlorophos for searching fungal bioluminescence genes.</title>
        <authorList>
            <person name="Tanaka Y."/>
            <person name="Kasuga D."/>
            <person name="Oba Y."/>
            <person name="Hase S."/>
            <person name="Sato K."/>
            <person name="Oba Y."/>
            <person name="Sakakibara Y."/>
        </authorList>
    </citation>
    <scope>NUCLEOTIDE SEQUENCE</scope>
</reference>
<dbReference type="InterPro" id="IPR016024">
    <property type="entry name" value="ARM-type_fold"/>
</dbReference>
<keyword evidence="2" id="KW-1133">Transmembrane helix</keyword>
<gene>
    <name evidence="4" type="ORF">MCHLO_17279</name>
</gene>
<feature type="region of interest" description="Disordered" evidence="1">
    <location>
        <begin position="1149"/>
        <end position="1176"/>
    </location>
</feature>
<dbReference type="SUPFAM" id="SSF48371">
    <property type="entry name" value="ARM repeat"/>
    <property type="match status" value="1"/>
</dbReference>
<feature type="compositionally biased region" description="Polar residues" evidence="1">
    <location>
        <begin position="1149"/>
        <end position="1159"/>
    </location>
</feature>
<keyword evidence="2" id="KW-0812">Transmembrane</keyword>
<name>A0ABQ0MD11_MYCCL</name>
<dbReference type="PANTHER" id="PTHR33927:SF1">
    <property type="entry name" value="TRANSMEMBRANE PROTEIN"/>
    <property type="match status" value="1"/>
</dbReference>
<dbReference type="Pfam" id="PF10441">
    <property type="entry name" value="Urb2"/>
    <property type="match status" value="1"/>
</dbReference>
<evidence type="ECO:0000259" key="3">
    <source>
        <dbReference type="Pfam" id="PF10441"/>
    </source>
</evidence>
<evidence type="ECO:0000256" key="1">
    <source>
        <dbReference type="SAM" id="MobiDB-lite"/>
    </source>
</evidence>
<sequence length="1798" mass="199355">MASDPSSQKSSLFQSMPRISTEALLECFGAFLRVEHAGHGLAQMGLSITDSLRQSVANSTNKKKIAAIFIQTHLNDWLVTISDLNSQEALYAVGIDILFNADTLRQAHDENHPLVVALRSIPQDIVHPTISRLFASLVASTKKHRGALFGQSSNTGHATSSVTDSLRAAVFMFFDSCTSILAAPTPTSATWETRNALLAVIRDENIFATVYLDGQLSLQSLLPPIVSNLTEVKPQHVTLTVTCLSTLVQIDHDLVLKDIPRILPALLAISEPTPAILDFLNLLLEYHIKTRTVQTHLETLFKSFENLLSGPKSMAEYRALCCGMFLHSTHLERLVRATETFLTPSQVAPTLQFITTSLQTLWSNLSVAKSDTVAAPFALSCQLAAVVLPALPLRSLELRSSLADWKDGFVSSTASKSLKAVRKNTGDWEEQVVCAALLRLAYSLGLSQSEKLWERIHVLLEDLNIELELLLEMFRLSLSWAYDSDISAARALLDAILTRLGARCDLNILSMLVERWLPTFDALASDQQLENLVEILFRLQQDDDGRLLLLNSLTSAEIWELARLRVALLTFADETTARLKDLPLAARRDAASSIYRLLLLFPVETLSRSARSDITTRAIETDISLLKSECPELRLFLERVSLYIGSIEQPTATLARYLNHLAAGAPSNPTALSLIETLLRSLTRLSDTTSVDAVVQLIRSLDASDSQTALLSRVTRVVMVSDPPPPIRAELEHLYRRLYSALSARVKNIPDRALLDLWLQARLLGHQLHIGLDLPLMGRRFCASISTQDSTSNAAFAVLAHELSSIPAPQRSQHLGFVFAAYVSFSRAMTLEDGAGLDRLVSESVRGLEPEAFSSLASLTMECLSNAESTEDLPSVVHLSALLLSSHPPGTLKPTQKFVTACLVAFADRPTYTSGPRELRMEVLGLVRHACSEHPASLRALDLGNIWLILSKLLASSKRHDPTTSTDMFHGIAHVVGALIRSRRDLVILALPNLGIVLQRLVTAIRRPRPLLGAKQAALVADLLPQWIDPATALSIHEAKGLARLLETLVIKTTVRAQSDASQKAESLSRPFSKHSAYVLKAYIDAMNDPLCFLPSDIRRELRPGLFALCSMISEHSRDALMMASLDSGGKMILKSLWAEYERQKNQGTGLATNATVQRTHSHSRESRSPGGTGYGVGKGLPASSHVLRTDSGPHGCSKLPQVHSLARNKNNSRCASLMVVFFPSSEVRRLRNGLCFHFSPLGSFLLQCGERYGRQRAITPANGSPLSPPTVAWTLEGLFSVYERQFSSTTRGQWATLTKKITCRSEIVLVLFCVLRRPYKSRTERVDLTTPPTYNEAEKGLASPTFQQALPTLAKYDQKPAQKPAQKPKKRVSRWIRWRIWFNTYRKFFTFVFLFNLTGIALAISGHFPYAVANSGSIVVGNLNFAILMRNECFGRLLYLIVNTLFAKWTPLWWRLGCTSVLQHLGGIHSGCALSGVLWLMFKVVNAFLHMDVEHDAILAMGVVTNIAVIISALSAFPWVRNTHHNVFERHHRFIGWFGLLCTWVFVILGDAYDPATRSWNAAGVKLIRHQDFWYTCSMTFFILLPWLCLREVPVEVELPSSKVAIIRFERGMQQGLLGRISRSSVLEFHTFGIVSEGRHAKYHYMVAGVQGDFTKELVNNPPKTLWTRELKLAGVSNTSTLYRRGIRICTGTGIGAALSTCLQSPDWYLIWIGSDQEKTFGPTINGLIKKHLEGRTTLWDSKQRGGRPETMKLLKEIYHSWGAEVVFITSNYVGNSEMMEGCKAAGIPAFGTLWDF</sequence>
<evidence type="ECO:0000256" key="2">
    <source>
        <dbReference type="SAM" id="Phobius"/>
    </source>
</evidence>